<dbReference type="AlphaFoldDB" id="A0A5C1NFJ6"/>
<evidence type="ECO:0000313" key="2">
    <source>
        <dbReference type="EMBL" id="QEM81393.1"/>
    </source>
</evidence>
<reference evidence="2" key="1">
    <citation type="submission" date="2021-02" db="EMBL/GenBank/DDBJ databases">
        <title>Strain Y2R2, a novel species of the genus Halomonas.</title>
        <authorList>
            <person name="Huang H."/>
        </authorList>
    </citation>
    <scope>NUCLEOTIDE SEQUENCE</scope>
    <source>
        <strain evidence="2">Y2R2</strain>
    </source>
</reference>
<feature type="coiled-coil region" evidence="1">
    <location>
        <begin position="40"/>
        <end position="116"/>
    </location>
</feature>
<gene>
    <name evidence="2" type="ORF">E4T21_07455</name>
</gene>
<dbReference type="RefSeq" id="WP_149284404.1">
    <property type="nucleotide sequence ID" value="NZ_CP038437.2"/>
</dbReference>
<dbReference type="EMBL" id="CP038437">
    <property type="protein sequence ID" value="QEM81393.1"/>
    <property type="molecule type" value="Genomic_DNA"/>
</dbReference>
<name>A0A5C1NFJ6_9GAMM</name>
<evidence type="ECO:0000313" key="3">
    <source>
        <dbReference type="Proteomes" id="UP000324285"/>
    </source>
</evidence>
<dbReference type="Proteomes" id="UP000324285">
    <property type="component" value="Chromosome"/>
</dbReference>
<dbReference type="Pfam" id="PF11932">
    <property type="entry name" value="DUF3450"/>
    <property type="match status" value="1"/>
</dbReference>
<proteinExistence type="predicted"/>
<evidence type="ECO:0000256" key="1">
    <source>
        <dbReference type="SAM" id="Coils"/>
    </source>
</evidence>
<keyword evidence="1" id="KW-0175">Coiled coil</keyword>
<dbReference type="InterPro" id="IPR016866">
    <property type="entry name" value="UCP028069"/>
</dbReference>
<keyword evidence="3" id="KW-1185">Reference proteome</keyword>
<sequence>MSRIPTTRRNGGVRRVLPGALPALGLLLASFSVVGPVSAQSELEQEALQAQQTQAELQAKIDAADESVRERIAELRQAEEEARRLESYNHALAPQVESLEQKLGERENAIATLAETGEALPGLLNDMTERLSAWVEQDIPFLRDERLARVASLESDLVNPSLSDSAKLEKVLGAWKAELNYGRELDAWRSTLDDEGGRQVDFLRMGRVGWYYLTPDGQEGGVWDVASSEWKPLDAGARKELAKGLRIVRDQRAPELLNLPLSQPLSAAAESQAQEGRS</sequence>
<dbReference type="KEGG" id="hbh:E4T21_07455"/>
<organism evidence="2 3">
    <name type="scientific">Halomonas binhaiensis</name>
    <dbReference type="NCBI Taxonomy" id="2562282"/>
    <lineage>
        <taxon>Bacteria</taxon>
        <taxon>Pseudomonadati</taxon>
        <taxon>Pseudomonadota</taxon>
        <taxon>Gammaproteobacteria</taxon>
        <taxon>Oceanospirillales</taxon>
        <taxon>Halomonadaceae</taxon>
        <taxon>Halomonas</taxon>
    </lineage>
</organism>
<accession>A0A5C1NFJ6</accession>
<protein>
    <submittedName>
        <fullName evidence="2">DUF3450 domain-containing protein</fullName>
    </submittedName>
</protein>
<dbReference type="OrthoDB" id="5880116at2"/>